<keyword evidence="3" id="KW-1185">Reference proteome</keyword>
<dbReference type="Proteomes" id="UP000198856">
    <property type="component" value="Unassembled WGS sequence"/>
</dbReference>
<organism evidence="2 3">
    <name type="scientific">Halovenus aranensis</name>
    <dbReference type="NCBI Taxonomy" id="890420"/>
    <lineage>
        <taxon>Archaea</taxon>
        <taxon>Methanobacteriati</taxon>
        <taxon>Methanobacteriota</taxon>
        <taxon>Stenosarchaea group</taxon>
        <taxon>Halobacteria</taxon>
        <taxon>Halobacteriales</taxon>
        <taxon>Haloarculaceae</taxon>
        <taxon>Halovenus</taxon>
    </lineage>
</organism>
<name>A0A1G8Z5D3_9EURY</name>
<reference evidence="2 3" key="1">
    <citation type="submission" date="2016-10" db="EMBL/GenBank/DDBJ databases">
        <authorList>
            <person name="de Groot N.N."/>
        </authorList>
    </citation>
    <scope>NUCLEOTIDE SEQUENCE [LARGE SCALE GENOMIC DNA]</scope>
    <source>
        <strain evidence="2 3">IBRC-M10015</strain>
    </source>
</reference>
<feature type="region of interest" description="Disordered" evidence="1">
    <location>
        <begin position="1"/>
        <end position="24"/>
    </location>
</feature>
<dbReference type="STRING" id="890420.SAMN05216226_1181"/>
<gene>
    <name evidence="2" type="ORF">SAMN05216226_1181</name>
</gene>
<proteinExistence type="predicted"/>
<evidence type="ECO:0000313" key="2">
    <source>
        <dbReference type="EMBL" id="SDK09834.1"/>
    </source>
</evidence>
<dbReference type="AlphaFoldDB" id="A0A1G8Z5D3"/>
<feature type="compositionally biased region" description="Polar residues" evidence="1">
    <location>
        <begin position="15"/>
        <end position="24"/>
    </location>
</feature>
<evidence type="ECO:0000256" key="1">
    <source>
        <dbReference type="SAM" id="MobiDB-lite"/>
    </source>
</evidence>
<evidence type="ECO:0000313" key="3">
    <source>
        <dbReference type="Proteomes" id="UP000198856"/>
    </source>
</evidence>
<accession>A0A1G8Z5D3</accession>
<sequence length="56" mass="6116">MRMAKQPLRQRVPPATTSVRASGSESAVKLATAEVIAEEGPYFAGYANENVNREQH</sequence>
<protein>
    <submittedName>
        <fullName evidence="2">Uncharacterized protein</fullName>
    </submittedName>
</protein>
<dbReference type="EMBL" id="FNFC01000018">
    <property type="protein sequence ID" value="SDK09834.1"/>
    <property type="molecule type" value="Genomic_DNA"/>
</dbReference>